<name>A0AAE0YFT7_9GAST</name>
<keyword evidence="2" id="KW-1185">Reference proteome</keyword>
<reference evidence="1" key="1">
    <citation type="journal article" date="2023" name="G3 (Bethesda)">
        <title>A reference genome for the long-term kleptoplast-retaining sea slug Elysia crispata morphotype clarki.</title>
        <authorList>
            <person name="Eastman K.E."/>
            <person name="Pendleton A.L."/>
            <person name="Shaikh M.A."/>
            <person name="Suttiyut T."/>
            <person name="Ogas R."/>
            <person name="Tomko P."/>
            <person name="Gavelis G."/>
            <person name="Widhalm J.R."/>
            <person name="Wisecaver J.H."/>
        </authorList>
    </citation>
    <scope>NUCLEOTIDE SEQUENCE</scope>
    <source>
        <strain evidence="1">ECLA1</strain>
    </source>
</reference>
<protein>
    <submittedName>
        <fullName evidence="1">Uncharacterized protein</fullName>
    </submittedName>
</protein>
<proteinExistence type="predicted"/>
<sequence length="193" mass="22485">MLSEEAHIVYLKWANFWPSFSKQTLEQHDGVEDGSPHRWLMVSFCDIQSALPSFARDQNSTEEVGISHVRFTEDSQIKRVLYRSKEHSFISLRYDNMIILQKPKTMQALFGLAFTTRRQIPRTICLKRKNDVTNFRAAANMFLMSFGSRHQRKGRDFLRMRCCVEICASKKWYWLTTNVQGQGSRVLANVAAL</sequence>
<gene>
    <name evidence="1" type="ORF">RRG08_025587</name>
</gene>
<dbReference type="Proteomes" id="UP001283361">
    <property type="component" value="Unassembled WGS sequence"/>
</dbReference>
<comment type="caution">
    <text evidence="1">The sequence shown here is derived from an EMBL/GenBank/DDBJ whole genome shotgun (WGS) entry which is preliminary data.</text>
</comment>
<dbReference type="AlphaFoldDB" id="A0AAE0YFT7"/>
<evidence type="ECO:0000313" key="2">
    <source>
        <dbReference type="Proteomes" id="UP001283361"/>
    </source>
</evidence>
<accession>A0AAE0YFT7</accession>
<evidence type="ECO:0000313" key="1">
    <source>
        <dbReference type="EMBL" id="KAK3742640.1"/>
    </source>
</evidence>
<organism evidence="1 2">
    <name type="scientific">Elysia crispata</name>
    <name type="common">lettuce slug</name>
    <dbReference type="NCBI Taxonomy" id="231223"/>
    <lineage>
        <taxon>Eukaryota</taxon>
        <taxon>Metazoa</taxon>
        <taxon>Spiralia</taxon>
        <taxon>Lophotrochozoa</taxon>
        <taxon>Mollusca</taxon>
        <taxon>Gastropoda</taxon>
        <taxon>Heterobranchia</taxon>
        <taxon>Euthyneura</taxon>
        <taxon>Panpulmonata</taxon>
        <taxon>Sacoglossa</taxon>
        <taxon>Placobranchoidea</taxon>
        <taxon>Plakobranchidae</taxon>
        <taxon>Elysia</taxon>
    </lineage>
</organism>
<dbReference type="EMBL" id="JAWDGP010006345">
    <property type="protein sequence ID" value="KAK3742640.1"/>
    <property type="molecule type" value="Genomic_DNA"/>
</dbReference>